<proteinExistence type="predicted"/>
<evidence type="ECO:0000256" key="1">
    <source>
        <dbReference type="SAM" id="MobiDB-lite"/>
    </source>
</evidence>
<comment type="caution">
    <text evidence="2">The sequence shown here is derived from an EMBL/GenBank/DDBJ whole genome shotgun (WGS) entry which is preliminary data.</text>
</comment>
<organism evidence="2 3">
    <name type="scientific">Collybiopsis confluens</name>
    <dbReference type="NCBI Taxonomy" id="2823264"/>
    <lineage>
        <taxon>Eukaryota</taxon>
        <taxon>Fungi</taxon>
        <taxon>Dikarya</taxon>
        <taxon>Basidiomycota</taxon>
        <taxon>Agaricomycotina</taxon>
        <taxon>Agaricomycetes</taxon>
        <taxon>Agaricomycetidae</taxon>
        <taxon>Agaricales</taxon>
        <taxon>Marasmiineae</taxon>
        <taxon>Omphalotaceae</taxon>
        <taxon>Collybiopsis</taxon>
    </lineage>
</organism>
<accession>A0A8H5FXZ7</accession>
<dbReference type="Proteomes" id="UP000518752">
    <property type="component" value="Unassembled WGS sequence"/>
</dbReference>
<feature type="compositionally biased region" description="Polar residues" evidence="1">
    <location>
        <begin position="119"/>
        <end position="146"/>
    </location>
</feature>
<dbReference type="AlphaFoldDB" id="A0A8H5FXZ7"/>
<feature type="region of interest" description="Disordered" evidence="1">
    <location>
        <begin position="97"/>
        <end position="218"/>
    </location>
</feature>
<feature type="compositionally biased region" description="Low complexity" evidence="1">
    <location>
        <begin position="147"/>
        <end position="164"/>
    </location>
</feature>
<feature type="region of interest" description="Disordered" evidence="1">
    <location>
        <begin position="1"/>
        <end position="70"/>
    </location>
</feature>
<feature type="compositionally biased region" description="Polar residues" evidence="1">
    <location>
        <begin position="1"/>
        <end position="13"/>
    </location>
</feature>
<sequence>MSSIASSFSSQNPQTSAQSNFSSSSASGPLNSQNTSTTTSGSTFSDSFFSSLSTQPTGATNTSSTSSISFTGAAPLRSQTTGFSGLKPFKPSSSFGASLLESLPPITGSTPATPAITGGSHTFPSSSLRTNGIGSTNTGLPNMNFNSSLGSSSGSTSGFSAFGSQPTGLPQSSSPTALGQSIGLTGKSPVSGVPTGMGSTLGVGLRPQMTGGGANPFR</sequence>
<dbReference type="OrthoDB" id="3071616at2759"/>
<keyword evidence="3" id="KW-1185">Reference proteome</keyword>
<evidence type="ECO:0000313" key="3">
    <source>
        <dbReference type="Proteomes" id="UP000518752"/>
    </source>
</evidence>
<name>A0A8H5FXZ7_9AGAR</name>
<feature type="compositionally biased region" description="Low complexity" evidence="1">
    <location>
        <begin position="14"/>
        <end position="70"/>
    </location>
</feature>
<dbReference type="EMBL" id="JAACJN010000275">
    <property type="protein sequence ID" value="KAF5352873.1"/>
    <property type="molecule type" value="Genomic_DNA"/>
</dbReference>
<gene>
    <name evidence="2" type="ORF">D9757_012112</name>
</gene>
<feature type="compositionally biased region" description="Polar residues" evidence="1">
    <location>
        <begin position="165"/>
        <end position="183"/>
    </location>
</feature>
<feature type="non-terminal residue" evidence="2">
    <location>
        <position position="218"/>
    </location>
</feature>
<reference evidence="2 3" key="1">
    <citation type="journal article" date="2020" name="ISME J.">
        <title>Uncovering the hidden diversity of litter-decomposition mechanisms in mushroom-forming fungi.</title>
        <authorList>
            <person name="Floudas D."/>
            <person name="Bentzer J."/>
            <person name="Ahren D."/>
            <person name="Johansson T."/>
            <person name="Persson P."/>
            <person name="Tunlid A."/>
        </authorList>
    </citation>
    <scope>NUCLEOTIDE SEQUENCE [LARGE SCALE GENOMIC DNA]</scope>
    <source>
        <strain evidence="2 3">CBS 406.79</strain>
    </source>
</reference>
<evidence type="ECO:0000313" key="2">
    <source>
        <dbReference type="EMBL" id="KAF5352873.1"/>
    </source>
</evidence>
<protein>
    <submittedName>
        <fullName evidence="2">Uncharacterized protein</fullName>
    </submittedName>
</protein>